<keyword evidence="1" id="KW-0677">Repeat</keyword>
<dbReference type="PANTHER" id="PTHR44858">
    <property type="entry name" value="TETRATRICOPEPTIDE REPEAT PROTEIN 6"/>
    <property type="match status" value="1"/>
</dbReference>
<evidence type="ECO:0000313" key="7">
    <source>
        <dbReference type="Proteomes" id="UP001500791"/>
    </source>
</evidence>
<reference evidence="6 7" key="1">
    <citation type="journal article" date="2019" name="Int. J. Syst. Evol. Microbiol.">
        <title>The Global Catalogue of Microorganisms (GCM) 10K type strain sequencing project: providing services to taxonomists for standard genome sequencing and annotation.</title>
        <authorList>
            <consortium name="The Broad Institute Genomics Platform"/>
            <consortium name="The Broad Institute Genome Sequencing Center for Infectious Disease"/>
            <person name="Wu L."/>
            <person name="Ma J."/>
        </authorList>
    </citation>
    <scope>NUCLEOTIDE SEQUENCE [LARGE SCALE GENOMIC DNA]</scope>
    <source>
        <strain evidence="6 7">JCM 13476</strain>
    </source>
</reference>
<feature type="repeat" description="TPR" evidence="3">
    <location>
        <begin position="951"/>
        <end position="984"/>
    </location>
</feature>
<dbReference type="SMART" id="SM00028">
    <property type="entry name" value="TPR"/>
    <property type="match status" value="4"/>
</dbReference>
<dbReference type="Pfam" id="PF12969">
    <property type="entry name" value="DUF3857"/>
    <property type="match status" value="1"/>
</dbReference>
<feature type="chain" id="PRO_5045866257" description="DUF3857 domain-containing protein" evidence="4">
    <location>
        <begin position="28"/>
        <end position="1033"/>
    </location>
</feature>
<dbReference type="InterPro" id="IPR019734">
    <property type="entry name" value="TPR_rpt"/>
</dbReference>
<dbReference type="Pfam" id="PF13432">
    <property type="entry name" value="TPR_16"/>
    <property type="match status" value="1"/>
</dbReference>
<dbReference type="SUPFAM" id="SSF48452">
    <property type="entry name" value="TPR-like"/>
    <property type="match status" value="2"/>
</dbReference>
<name>A0ABN0YJC0_9CAUL</name>
<protein>
    <recommendedName>
        <fullName evidence="5">DUF3857 domain-containing protein</fullName>
    </recommendedName>
</protein>
<dbReference type="Proteomes" id="UP001500791">
    <property type="component" value="Unassembled WGS sequence"/>
</dbReference>
<dbReference type="InterPro" id="IPR038765">
    <property type="entry name" value="Papain-like_cys_pep_sf"/>
</dbReference>
<dbReference type="PROSITE" id="PS50005">
    <property type="entry name" value="TPR"/>
    <property type="match status" value="1"/>
</dbReference>
<dbReference type="Gene3D" id="1.25.40.10">
    <property type="entry name" value="Tetratricopeptide repeat domain"/>
    <property type="match status" value="2"/>
</dbReference>
<dbReference type="InterPro" id="IPR011990">
    <property type="entry name" value="TPR-like_helical_dom_sf"/>
</dbReference>
<feature type="domain" description="DUF3857" evidence="5">
    <location>
        <begin position="74"/>
        <end position="238"/>
    </location>
</feature>
<organism evidence="6 7">
    <name type="scientific">Brevundimonas terrae</name>
    <dbReference type="NCBI Taxonomy" id="363631"/>
    <lineage>
        <taxon>Bacteria</taxon>
        <taxon>Pseudomonadati</taxon>
        <taxon>Pseudomonadota</taxon>
        <taxon>Alphaproteobacteria</taxon>
        <taxon>Caulobacterales</taxon>
        <taxon>Caulobacteraceae</taxon>
        <taxon>Brevundimonas</taxon>
    </lineage>
</organism>
<dbReference type="Pfam" id="PF13181">
    <property type="entry name" value="TPR_8"/>
    <property type="match status" value="1"/>
</dbReference>
<dbReference type="SUPFAM" id="SSF54001">
    <property type="entry name" value="Cysteine proteinases"/>
    <property type="match status" value="1"/>
</dbReference>
<evidence type="ECO:0000256" key="4">
    <source>
        <dbReference type="SAM" id="SignalP"/>
    </source>
</evidence>
<dbReference type="PANTHER" id="PTHR44858:SF1">
    <property type="entry name" value="UDP-N-ACETYLGLUCOSAMINE--PEPTIDE N-ACETYLGLUCOSAMINYLTRANSFERASE SPINDLY-RELATED"/>
    <property type="match status" value="1"/>
</dbReference>
<comment type="caution">
    <text evidence="6">The sequence shown here is derived from an EMBL/GenBank/DDBJ whole genome shotgun (WGS) entry which is preliminary data.</text>
</comment>
<keyword evidence="2 3" id="KW-0802">TPR repeat</keyword>
<sequence>MRNGEIVLKNNLMLAASAWLLSTTAMAGETILRAPAPDWIPAVAPHLSNRPDSPSQHVRYEVLENHTRAFGTHTETYVRMRLRVLSPLGLQQASQLGLEWNPALQTPTVHHAQIIRSGETSDILEKADFTILRREAALEQSLQINGLLTGVLVNPDIRVGDTIDFAYSLRTQFDVFSNPLEAQVYSYSPLPIDLAATSISWPASIKVQTRAGRHASVPPITHQGDFNELSLRKTDIEAQTYPDTIAPRSLPDYAWQISSFPQWGTIAEHIRPAYNQASTLPDAADLVAHVARIKSEHTSAEARALAALRLVQDEVRYMALTLGEGGWLPVTASEVWASRQGDCKGKTVLLVALLRELGIDAVPVLVSSTNSPLDKYLPMVGAFDHVIVKARINGETYMMDGARIGDRSLTPDAPLVHEYVLPIVENARLEHIPLKLPPRSNGGMHIEIDFSDGIYSPARVTLTEISRGHGATEMQAGVAQVPAAELSRWYDERWSKFLKDYGLVSDIKSQWEYQGDTHEFTARATANITFDWSDGPVDIPLAHVTWKGFEAHKDENFKDADYGKKFPSSSSFRTTVILPEGQDVVDLSVQPYEVEAGATRYFRTVQRNGNRLETDRGSITLRPYATAAEVQTEQAGMDSFKDLKATMQVKRGYTLTATDRQTLTTAPEGNPDAALRRGYALSNENDYAGAIAQFDAAIAGFASPNANAFANRALVYLAMNDLEKARADIAAGEAADPNDAILFHAKGRLAEIEEDDLEAVLAFTGAMRSWPENTHALYRRAAAYERMGQSARSLADLERITTLQPQDDKAKAVLATQLLRMGRAEQAYAQIDLVAQSIGYPEAKVPMFINIAQTLAASLKDSDPAKAEAALTNALSVETDFPALLIDRAGIREIQGNSQGAAADMARFKELTRINLDDPAQACVSRTLSGHSRDVALEMCEKAIEAKEDDAELHMRRGYLLYILNRESEALGAYRRATELDPTSQKAKYGLGKMLHDNGQSVEGDALMAAALSADPKANEGYDTAMLEVRVSD</sequence>
<evidence type="ECO:0000256" key="2">
    <source>
        <dbReference type="ARBA" id="ARBA00022803"/>
    </source>
</evidence>
<dbReference type="Gene3D" id="2.60.40.3140">
    <property type="match status" value="1"/>
</dbReference>
<accession>A0ABN0YJC0</accession>
<dbReference type="EMBL" id="BAAAEJ010000008">
    <property type="protein sequence ID" value="GAA0397546.1"/>
    <property type="molecule type" value="Genomic_DNA"/>
</dbReference>
<evidence type="ECO:0000313" key="6">
    <source>
        <dbReference type="EMBL" id="GAA0397546.1"/>
    </source>
</evidence>
<evidence type="ECO:0000259" key="5">
    <source>
        <dbReference type="Pfam" id="PF12969"/>
    </source>
</evidence>
<dbReference type="Gene3D" id="3.10.620.30">
    <property type="match status" value="1"/>
</dbReference>
<dbReference type="InterPro" id="IPR050498">
    <property type="entry name" value="Ycf3"/>
</dbReference>
<keyword evidence="4" id="KW-0732">Signal</keyword>
<proteinExistence type="predicted"/>
<evidence type="ECO:0000256" key="1">
    <source>
        <dbReference type="ARBA" id="ARBA00022737"/>
    </source>
</evidence>
<feature type="signal peptide" evidence="4">
    <location>
        <begin position="1"/>
        <end position="27"/>
    </location>
</feature>
<keyword evidence="7" id="KW-1185">Reference proteome</keyword>
<evidence type="ECO:0000256" key="3">
    <source>
        <dbReference type="PROSITE-ProRule" id="PRU00339"/>
    </source>
</evidence>
<dbReference type="InterPro" id="IPR024618">
    <property type="entry name" value="DUF3857"/>
</dbReference>
<gene>
    <name evidence="6" type="ORF">GCM10009093_25280</name>
</gene>